<gene>
    <name evidence="1" type="ORF">TPC1_11860</name>
</gene>
<dbReference type="SUPFAM" id="SSF46689">
    <property type="entry name" value="Homeodomain-like"/>
    <property type="match status" value="1"/>
</dbReference>
<name>A0A146KES5_9EUKA</name>
<sequence length="90" mass="10574">MTQSPHMFTNEELVLIAHGSIKYNKDWRKIQTKMLPHLNHISIKNKYYKMMHNGMLDRILKNQQLDDESRSDDRIIGILCTLGATVNDFD</sequence>
<reference evidence="1" key="1">
    <citation type="submission" date="2015-07" db="EMBL/GenBank/DDBJ databases">
        <title>Adaptation to a free-living lifestyle via gene acquisitions in the diplomonad Trepomonas sp. PC1.</title>
        <authorList>
            <person name="Xu F."/>
            <person name="Jerlstrom-Hultqvist J."/>
            <person name="Kolisko M."/>
            <person name="Simpson A.G.B."/>
            <person name="Roger A.J."/>
            <person name="Svard S.G."/>
            <person name="Andersson J.O."/>
        </authorList>
    </citation>
    <scope>NUCLEOTIDE SEQUENCE</scope>
    <source>
        <strain evidence="1">PC1</strain>
    </source>
</reference>
<dbReference type="InterPro" id="IPR009057">
    <property type="entry name" value="Homeodomain-like_sf"/>
</dbReference>
<protein>
    <recommendedName>
        <fullName evidence="2">Myb-like DNA-binding domain-containing protein</fullName>
    </recommendedName>
</protein>
<accession>A0A146KES5</accession>
<proteinExistence type="predicted"/>
<dbReference type="Gene3D" id="1.10.10.60">
    <property type="entry name" value="Homeodomain-like"/>
    <property type="match status" value="1"/>
</dbReference>
<evidence type="ECO:0000313" key="1">
    <source>
        <dbReference type="EMBL" id="JAP95223.1"/>
    </source>
</evidence>
<dbReference type="AlphaFoldDB" id="A0A146KES5"/>
<evidence type="ECO:0008006" key="2">
    <source>
        <dbReference type="Google" id="ProtNLM"/>
    </source>
</evidence>
<organism evidence="1">
    <name type="scientific">Trepomonas sp. PC1</name>
    <dbReference type="NCBI Taxonomy" id="1076344"/>
    <lineage>
        <taxon>Eukaryota</taxon>
        <taxon>Metamonada</taxon>
        <taxon>Diplomonadida</taxon>
        <taxon>Hexamitidae</taxon>
        <taxon>Hexamitinae</taxon>
        <taxon>Trepomonas</taxon>
    </lineage>
</organism>
<dbReference type="EMBL" id="GDID01001383">
    <property type="protein sequence ID" value="JAP95223.1"/>
    <property type="molecule type" value="Transcribed_RNA"/>
</dbReference>